<dbReference type="OMA" id="IAKRNHF"/>
<evidence type="ECO:0000256" key="1">
    <source>
        <dbReference type="ARBA" id="ARBA00006347"/>
    </source>
</evidence>
<dbReference type="AlphaFoldDB" id="A0A1S3IWS1"/>
<dbReference type="GO" id="GO:0006457">
    <property type="term" value="P:protein folding"/>
    <property type="evidence" value="ECO:0007669"/>
    <property type="project" value="TreeGrafter"/>
</dbReference>
<dbReference type="Pfam" id="PF00085">
    <property type="entry name" value="Thioredoxin"/>
    <property type="match status" value="1"/>
</dbReference>
<dbReference type="Proteomes" id="UP000085678">
    <property type="component" value="Unplaced"/>
</dbReference>
<feature type="signal peptide" evidence="3">
    <location>
        <begin position="1"/>
        <end position="22"/>
    </location>
</feature>
<dbReference type="SUPFAM" id="SSF52833">
    <property type="entry name" value="Thioredoxin-like"/>
    <property type="match status" value="1"/>
</dbReference>
<reference evidence="6" key="1">
    <citation type="submission" date="2025-08" db="UniProtKB">
        <authorList>
            <consortium name="RefSeq"/>
        </authorList>
    </citation>
    <scope>IDENTIFICATION</scope>
    <source>
        <tissue evidence="6">Gonads</tissue>
    </source>
</reference>
<gene>
    <name evidence="6" type="primary">LOC106168112</name>
</gene>
<keyword evidence="2 3" id="KW-0732">Signal</keyword>
<feature type="non-terminal residue" evidence="6">
    <location>
        <position position="106"/>
    </location>
</feature>
<dbReference type="GO" id="GO:0003756">
    <property type="term" value="F:protein disulfide isomerase activity"/>
    <property type="evidence" value="ECO:0007669"/>
    <property type="project" value="TreeGrafter"/>
</dbReference>
<protein>
    <submittedName>
        <fullName evidence="6">Thioredoxin domain-containing protein 5-like</fullName>
    </submittedName>
</protein>
<dbReference type="PROSITE" id="PS00194">
    <property type="entry name" value="THIOREDOXIN_1"/>
    <property type="match status" value="1"/>
</dbReference>
<dbReference type="InterPro" id="IPR051063">
    <property type="entry name" value="PDI"/>
</dbReference>
<sequence>MTLAVSRGILVCLLLAISSNSADDDHGTKAFKYNKVMFDDKVPQKAHFIMFFAPWCGHCQRLSPVWDELAVKFNTDPSTAEVLIAKVDCTAETALCSDQEVKAYPT</sequence>
<dbReference type="InterPro" id="IPR017937">
    <property type="entry name" value="Thioredoxin_CS"/>
</dbReference>
<dbReference type="Gene3D" id="3.40.30.10">
    <property type="entry name" value="Glutaredoxin"/>
    <property type="match status" value="1"/>
</dbReference>
<evidence type="ECO:0000313" key="5">
    <source>
        <dbReference type="Proteomes" id="UP000085678"/>
    </source>
</evidence>
<dbReference type="OrthoDB" id="71336at2759"/>
<dbReference type="GO" id="GO:0005783">
    <property type="term" value="C:endoplasmic reticulum"/>
    <property type="evidence" value="ECO:0007669"/>
    <property type="project" value="TreeGrafter"/>
</dbReference>
<name>A0A1S3IWS1_LINAN</name>
<dbReference type="GeneID" id="106168112"/>
<dbReference type="InterPro" id="IPR036249">
    <property type="entry name" value="Thioredoxin-like_sf"/>
</dbReference>
<dbReference type="KEGG" id="lak:106168112"/>
<keyword evidence="5" id="KW-1185">Reference proteome</keyword>
<dbReference type="PROSITE" id="PS51352">
    <property type="entry name" value="THIOREDOXIN_2"/>
    <property type="match status" value="1"/>
</dbReference>
<evidence type="ECO:0000313" key="6">
    <source>
        <dbReference type="RefSeq" id="XP_013402503.1"/>
    </source>
</evidence>
<dbReference type="STRING" id="7574.A0A1S3IWS1"/>
<dbReference type="PANTHER" id="PTHR45672:SF3">
    <property type="entry name" value="THIOREDOXIN DOMAIN-CONTAINING PROTEIN 5"/>
    <property type="match status" value="1"/>
</dbReference>
<feature type="domain" description="Thioredoxin" evidence="4">
    <location>
        <begin position="11"/>
        <end position="106"/>
    </location>
</feature>
<dbReference type="RefSeq" id="XP_013402503.1">
    <property type="nucleotide sequence ID" value="XM_013547049.2"/>
</dbReference>
<dbReference type="PANTHER" id="PTHR45672">
    <property type="entry name" value="PROTEIN DISULFIDE-ISOMERASE C17H9.14C-RELATED"/>
    <property type="match status" value="1"/>
</dbReference>
<accession>A0A1S3IWS1</accession>
<evidence type="ECO:0000259" key="4">
    <source>
        <dbReference type="PROSITE" id="PS51352"/>
    </source>
</evidence>
<evidence type="ECO:0000256" key="2">
    <source>
        <dbReference type="ARBA" id="ARBA00022729"/>
    </source>
</evidence>
<organism evidence="5 6">
    <name type="scientific">Lingula anatina</name>
    <name type="common">Brachiopod</name>
    <name type="synonym">Lingula unguis</name>
    <dbReference type="NCBI Taxonomy" id="7574"/>
    <lineage>
        <taxon>Eukaryota</taxon>
        <taxon>Metazoa</taxon>
        <taxon>Spiralia</taxon>
        <taxon>Lophotrochozoa</taxon>
        <taxon>Brachiopoda</taxon>
        <taxon>Linguliformea</taxon>
        <taxon>Lingulata</taxon>
        <taxon>Lingulida</taxon>
        <taxon>Linguloidea</taxon>
        <taxon>Lingulidae</taxon>
        <taxon>Lingula</taxon>
    </lineage>
</organism>
<comment type="similarity">
    <text evidence="1">Belongs to the protein disulfide isomerase family.</text>
</comment>
<dbReference type="InParanoid" id="A0A1S3IWS1"/>
<evidence type="ECO:0000256" key="3">
    <source>
        <dbReference type="SAM" id="SignalP"/>
    </source>
</evidence>
<dbReference type="InterPro" id="IPR013766">
    <property type="entry name" value="Thioredoxin_domain"/>
</dbReference>
<proteinExistence type="inferred from homology"/>
<feature type="chain" id="PRO_5010200804" evidence="3">
    <location>
        <begin position="23"/>
        <end position="106"/>
    </location>
</feature>